<feature type="signal peptide" evidence="1">
    <location>
        <begin position="1"/>
        <end position="16"/>
    </location>
</feature>
<dbReference type="Proteomes" id="UP000265618">
    <property type="component" value="Unassembled WGS sequence"/>
</dbReference>
<organism evidence="2 3">
    <name type="scientific">Kipferlia bialata</name>
    <dbReference type="NCBI Taxonomy" id="797122"/>
    <lineage>
        <taxon>Eukaryota</taxon>
        <taxon>Metamonada</taxon>
        <taxon>Carpediemonas-like organisms</taxon>
        <taxon>Kipferlia</taxon>
    </lineage>
</organism>
<name>A0A9K3DCU2_9EUKA</name>
<evidence type="ECO:0000313" key="2">
    <source>
        <dbReference type="EMBL" id="GIQ92660.1"/>
    </source>
</evidence>
<evidence type="ECO:0000313" key="3">
    <source>
        <dbReference type="Proteomes" id="UP000265618"/>
    </source>
</evidence>
<dbReference type="EMBL" id="BDIP01010207">
    <property type="protein sequence ID" value="GIQ92660.1"/>
    <property type="molecule type" value="Genomic_DNA"/>
</dbReference>
<reference evidence="2 3" key="1">
    <citation type="journal article" date="2018" name="PLoS ONE">
        <title>The draft genome of Kipferlia bialata reveals reductive genome evolution in fornicate parasites.</title>
        <authorList>
            <person name="Tanifuji G."/>
            <person name="Takabayashi S."/>
            <person name="Kume K."/>
            <person name="Takagi M."/>
            <person name="Nakayama T."/>
            <person name="Kamikawa R."/>
            <person name="Inagaki Y."/>
            <person name="Hashimoto T."/>
        </authorList>
    </citation>
    <scope>NUCLEOTIDE SEQUENCE [LARGE SCALE GENOMIC DNA]</scope>
    <source>
        <strain evidence="2">NY0173</strain>
    </source>
</reference>
<keyword evidence="1" id="KW-0732">Signal</keyword>
<protein>
    <submittedName>
        <fullName evidence="2">Uncharacterized protein</fullName>
    </submittedName>
</protein>
<keyword evidence="3" id="KW-1185">Reference proteome</keyword>
<accession>A0A9K3DCU2</accession>
<comment type="caution">
    <text evidence="2">The sequence shown here is derived from an EMBL/GenBank/DDBJ whole genome shotgun (WGS) entry which is preliminary data.</text>
</comment>
<evidence type="ECO:0000256" key="1">
    <source>
        <dbReference type="SAM" id="SignalP"/>
    </source>
</evidence>
<feature type="chain" id="PRO_5039919470" evidence="1">
    <location>
        <begin position="17"/>
        <end position="42"/>
    </location>
</feature>
<proteinExistence type="predicted"/>
<dbReference type="AlphaFoldDB" id="A0A9K3DCU2"/>
<feature type="non-terminal residue" evidence="2">
    <location>
        <position position="1"/>
    </location>
</feature>
<gene>
    <name evidence="2" type="ORF">KIPB_016556</name>
</gene>
<sequence>MKLLVVCLAMLVAVMAQCTTERDALIAIYDSTNGLDWTVANN</sequence>